<dbReference type="Gene3D" id="3.80.10.10">
    <property type="entry name" value="Ribonuclease Inhibitor"/>
    <property type="match status" value="4"/>
</dbReference>
<keyword evidence="5 15" id="KW-0812">Transmembrane</keyword>
<feature type="signal peptide" evidence="16">
    <location>
        <begin position="1"/>
        <end position="18"/>
    </location>
</feature>
<dbReference type="EMBL" id="JBBWWR010000007">
    <property type="protein sequence ID" value="KAK8963841.1"/>
    <property type="molecule type" value="Genomic_DNA"/>
</dbReference>
<dbReference type="InterPro" id="IPR032675">
    <property type="entry name" value="LRR_dom_sf"/>
</dbReference>
<accession>A0ABR2MIF7</accession>
<evidence type="ECO:0000256" key="4">
    <source>
        <dbReference type="ARBA" id="ARBA00022679"/>
    </source>
</evidence>
<dbReference type="PROSITE" id="PS51450">
    <property type="entry name" value="LRR"/>
    <property type="match status" value="1"/>
</dbReference>
<feature type="binding site" evidence="14">
    <location>
        <position position="691"/>
    </location>
    <ligand>
        <name>ATP</name>
        <dbReference type="ChEBI" id="CHEBI:30616"/>
    </ligand>
</feature>
<evidence type="ECO:0000256" key="15">
    <source>
        <dbReference type="SAM" id="Phobius"/>
    </source>
</evidence>
<evidence type="ECO:0000256" key="2">
    <source>
        <dbReference type="ARBA" id="ARBA00008684"/>
    </source>
</evidence>
<dbReference type="Gene3D" id="1.10.510.10">
    <property type="entry name" value="Transferase(Phosphotransferase) domain 1"/>
    <property type="match status" value="1"/>
</dbReference>
<comment type="similarity">
    <text evidence="2">Belongs to the protein kinase superfamily. Ser/Thr protein kinase family.</text>
</comment>
<keyword evidence="11 15" id="KW-0472">Membrane</keyword>
<evidence type="ECO:0000256" key="6">
    <source>
        <dbReference type="ARBA" id="ARBA00022737"/>
    </source>
</evidence>
<dbReference type="InterPro" id="IPR008271">
    <property type="entry name" value="Ser/Thr_kinase_AS"/>
</dbReference>
<dbReference type="PANTHER" id="PTHR48056:SF41">
    <property type="entry name" value="RECEPTOR-LIKE PROTEIN KINASE HAIKU2"/>
    <property type="match status" value="1"/>
</dbReference>
<dbReference type="SMART" id="SM00220">
    <property type="entry name" value="S_TKc"/>
    <property type="match status" value="1"/>
</dbReference>
<evidence type="ECO:0000256" key="16">
    <source>
        <dbReference type="SAM" id="SignalP"/>
    </source>
</evidence>
<dbReference type="InterPro" id="IPR011009">
    <property type="entry name" value="Kinase-like_dom_sf"/>
</dbReference>
<dbReference type="Pfam" id="PF00069">
    <property type="entry name" value="Pkinase"/>
    <property type="match status" value="1"/>
</dbReference>
<evidence type="ECO:0000256" key="8">
    <source>
        <dbReference type="ARBA" id="ARBA00022777"/>
    </source>
</evidence>
<gene>
    <name evidence="18" type="primary">IKU2</name>
    <name evidence="18" type="ORF">KSP40_PGU007925</name>
</gene>
<comment type="caution">
    <text evidence="18">The sequence shown here is derived from an EMBL/GenBank/DDBJ whole genome shotgun (WGS) entry which is preliminary data.</text>
</comment>
<feature type="transmembrane region" description="Helical" evidence="15">
    <location>
        <begin position="604"/>
        <end position="625"/>
    </location>
</feature>
<proteinExistence type="inferred from homology"/>
<evidence type="ECO:0000313" key="18">
    <source>
        <dbReference type="EMBL" id="KAK8963841.1"/>
    </source>
</evidence>
<dbReference type="InterPro" id="IPR050647">
    <property type="entry name" value="Plant_LRR-RLKs"/>
</dbReference>
<evidence type="ECO:0000256" key="13">
    <source>
        <dbReference type="ARBA" id="ARBA00023180"/>
    </source>
</evidence>
<evidence type="ECO:0000256" key="1">
    <source>
        <dbReference type="ARBA" id="ARBA00004162"/>
    </source>
</evidence>
<dbReference type="PROSITE" id="PS50011">
    <property type="entry name" value="PROTEIN_KINASE_DOM"/>
    <property type="match status" value="1"/>
</dbReference>
<evidence type="ECO:0000256" key="3">
    <source>
        <dbReference type="ARBA" id="ARBA00022614"/>
    </source>
</evidence>
<dbReference type="InterPro" id="IPR017441">
    <property type="entry name" value="Protein_kinase_ATP_BS"/>
</dbReference>
<dbReference type="SMART" id="SM00369">
    <property type="entry name" value="LRR_TYP"/>
    <property type="match status" value="7"/>
</dbReference>
<keyword evidence="16" id="KW-0732">Signal</keyword>
<comment type="subcellular location">
    <subcellularLocation>
        <location evidence="1">Cell membrane</location>
        <topology evidence="1">Single-pass membrane protein</topology>
    </subcellularLocation>
</comment>
<keyword evidence="13" id="KW-0325">Glycoprotein</keyword>
<dbReference type="PROSITE" id="PS00108">
    <property type="entry name" value="PROTEIN_KINASE_ST"/>
    <property type="match status" value="1"/>
</dbReference>
<keyword evidence="7 14" id="KW-0547">Nucleotide-binding</keyword>
<evidence type="ECO:0000256" key="5">
    <source>
        <dbReference type="ARBA" id="ARBA00022692"/>
    </source>
</evidence>
<evidence type="ECO:0000256" key="10">
    <source>
        <dbReference type="ARBA" id="ARBA00022989"/>
    </source>
</evidence>
<dbReference type="Pfam" id="PF00560">
    <property type="entry name" value="LRR_1"/>
    <property type="match status" value="7"/>
</dbReference>
<dbReference type="SUPFAM" id="SSF56112">
    <property type="entry name" value="Protein kinase-like (PK-like)"/>
    <property type="match status" value="1"/>
</dbReference>
<dbReference type="Proteomes" id="UP001412067">
    <property type="component" value="Unassembled WGS sequence"/>
</dbReference>
<evidence type="ECO:0000256" key="12">
    <source>
        <dbReference type="ARBA" id="ARBA00023170"/>
    </source>
</evidence>
<dbReference type="Gene3D" id="3.30.200.20">
    <property type="entry name" value="Phosphorylase Kinase, domain 1"/>
    <property type="match status" value="1"/>
</dbReference>
<protein>
    <submittedName>
        <fullName evidence="18">Receptor-like protein kinase HAIKU2</fullName>
    </submittedName>
</protein>
<sequence>MSPFVVLLLLFPLTLLAAEDEVAVLLHLKNSLHIPASSAAEFQSWLPSAALPCNFTGITCDAGNLVSAIDLTRKGISGTISFSSLCLLPSLSKLSLGSNNLSGNLATDIHNCSGLRHLDLAANSLSGTVPDLSPLSGLRVLNLSGNNFSGQFPWISLSNISVLESLSLGDNSYDSSPFPMVVTELTNLYWLYLSVCNLHGDLPPEIGNLTHLVNLEVSDNFLSGPIPPEITKLNKLLQLELYNNSFTGNLPVGFQNLSELSFFDASSNYLTGDLTELAFLNKLVSLQLFFNDFSGEVPAEFGDFKNLVNLSLYNNRLTGSLPPKLGSWSEFNFIDVSTNFLTGPIPPDMCRMGTMKKLLILENQFSGEIPASYANCTTLIRFRVSNNSLSGVVPAGIWSLPIANIIDLELNQFEGPLTKEIAKASSLNQLYLSNNRFSGELPPELFEAAALVSIDATSNKFVGNIPASIGKLKGLLSLSLDQNMLSGDIPDSLGSCSDLSSLSLAANLLSGPIPPSIGKLSNLNSLNLSNNQLSGQIPTSLTSLKLSSLDLSNNRLTGTVPSDLSINAYNDSFAGNTGLCADANSFLPRCSSSTSNNSDKLRTVLIIILVFIVAVVAGTSLFTIIRRRRSSSGGDYPLSARGSWNIKTFRILTFDEQEIINSIKQENLIGKGGSGNVYRVELGTGKIMAVKHIWNFPDGAASAEGSNRSTAAAMLSRRSLLRSKEFEAEIETLSSIRHVNVVKLYCSITSEDSSLLVYEYLPNGSLWDRLHSGTGEKLGPLDWETRYEIAIGAARGLEYLHHGCNRPILHRDVKSSNILLDEEFRPRIADFGLAKILHCSTNAAFRDSSSHLVAGTHGYIAPEYAYTWKVSEKSDVYSFGVVLMELVTGKRPVEIYYGEDKDIVQWVAANIRSQESVLGLVDRRILDAAEREAAVKVLRIAVICTAGIAAMRPSMRTVVQMLEEVGVGILPIGRLGNAVGVKQLVLSTDEKNTKLYQ</sequence>
<evidence type="ECO:0000256" key="14">
    <source>
        <dbReference type="PROSITE-ProRule" id="PRU10141"/>
    </source>
</evidence>
<dbReference type="Pfam" id="PF08263">
    <property type="entry name" value="LRRNT_2"/>
    <property type="match status" value="1"/>
</dbReference>
<dbReference type="PROSITE" id="PS00107">
    <property type="entry name" value="PROTEIN_KINASE_ATP"/>
    <property type="match status" value="1"/>
</dbReference>
<dbReference type="SUPFAM" id="SSF52058">
    <property type="entry name" value="L domain-like"/>
    <property type="match status" value="2"/>
</dbReference>
<dbReference type="PRINTS" id="PR00019">
    <property type="entry name" value="LEURICHRPT"/>
</dbReference>
<keyword evidence="19" id="KW-1185">Reference proteome</keyword>
<dbReference type="PANTHER" id="PTHR48056">
    <property type="entry name" value="LRR RECEPTOR-LIKE SERINE/THREONINE-PROTEIN KINASE-RELATED"/>
    <property type="match status" value="1"/>
</dbReference>
<name>A0ABR2MIF7_9ASPA</name>
<feature type="domain" description="Protein kinase" evidence="17">
    <location>
        <begin position="663"/>
        <end position="943"/>
    </location>
</feature>
<evidence type="ECO:0000256" key="7">
    <source>
        <dbReference type="ARBA" id="ARBA00022741"/>
    </source>
</evidence>
<evidence type="ECO:0000256" key="11">
    <source>
        <dbReference type="ARBA" id="ARBA00023136"/>
    </source>
</evidence>
<dbReference type="CDD" id="cd14066">
    <property type="entry name" value="STKc_IRAK"/>
    <property type="match status" value="1"/>
</dbReference>
<keyword evidence="12" id="KW-0675">Receptor</keyword>
<evidence type="ECO:0000256" key="9">
    <source>
        <dbReference type="ARBA" id="ARBA00022840"/>
    </source>
</evidence>
<dbReference type="InterPro" id="IPR001611">
    <property type="entry name" value="Leu-rich_rpt"/>
</dbReference>
<keyword evidence="4" id="KW-0808">Transferase</keyword>
<keyword evidence="8" id="KW-0418">Kinase</keyword>
<keyword evidence="9 14" id="KW-0067">ATP-binding</keyword>
<dbReference type="InterPro" id="IPR003591">
    <property type="entry name" value="Leu-rich_rpt_typical-subtyp"/>
</dbReference>
<evidence type="ECO:0000313" key="19">
    <source>
        <dbReference type="Proteomes" id="UP001412067"/>
    </source>
</evidence>
<feature type="chain" id="PRO_5047011149" evidence="16">
    <location>
        <begin position="19"/>
        <end position="997"/>
    </location>
</feature>
<dbReference type="InterPro" id="IPR000719">
    <property type="entry name" value="Prot_kinase_dom"/>
</dbReference>
<evidence type="ECO:0000259" key="17">
    <source>
        <dbReference type="PROSITE" id="PS50011"/>
    </source>
</evidence>
<keyword evidence="3" id="KW-0433">Leucine-rich repeat</keyword>
<keyword evidence="10 15" id="KW-1133">Transmembrane helix</keyword>
<organism evidence="18 19">
    <name type="scientific">Platanthera guangdongensis</name>
    <dbReference type="NCBI Taxonomy" id="2320717"/>
    <lineage>
        <taxon>Eukaryota</taxon>
        <taxon>Viridiplantae</taxon>
        <taxon>Streptophyta</taxon>
        <taxon>Embryophyta</taxon>
        <taxon>Tracheophyta</taxon>
        <taxon>Spermatophyta</taxon>
        <taxon>Magnoliopsida</taxon>
        <taxon>Liliopsida</taxon>
        <taxon>Asparagales</taxon>
        <taxon>Orchidaceae</taxon>
        <taxon>Orchidoideae</taxon>
        <taxon>Orchideae</taxon>
        <taxon>Orchidinae</taxon>
        <taxon>Platanthera</taxon>
    </lineage>
</organism>
<dbReference type="InterPro" id="IPR013210">
    <property type="entry name" value="LRR_N_plant-typ"/>
</dbReference>
<reference evidence="18 19" key="1">
    <citation type="journal article" date="2022" name="Nat. Plants">
        <title>Genomes of leafy and leafless Platanthera orchids illuminate the evolution of mycoheterotrophy.</title>
        <authorList>
            <person name="Li M.H."/>
            <person name="Liu K.W."/>
            <person name="Li Z."/>
            <person name="Lu H.C."/>
            <person name="Ye Q.L."/>
            <person name="Zhang D."/>
            <person name="Wang J.Y."/>
            <person name="Li Y.F."/>
            <person name="Zhong Z.M."/>
            <person name="Liu X."/>
            <person name="Yu X."/>
            <person name="Liu D.K."/>
            <person name="Tu X.D."/>
            <person name="Liu B."/>
            <person name="Hao Y."/>
            <person name="Liao X.Y."/>
            <person name="Jiang Y.T."/>
            <person name="Sun W.H."/>
            <person name="Chen J."/>
            <person name="Chen Y.Q."/>
            <person name="Ai Y."/>
            <person name="Zhai J.W."/>
            <person name="Wu S.S."/>
            <person name="Zhou Z."/>
            <person name="Hsiao Y.Y."/>
            <person name="Wu W.L."/>
            <person name="Chen Y.Y."/>
            <person name="Lin Y.F."/>
            <person name="Hsu J.L."/>
            <person name="Li C.Y."/>
            <person name="Wang Z.W."/>
            <person name="Zhao X."/>
            <person name="Zhong W.Y."/>
            <person name="Ma X.K."/>
            <person name="Ma L."/>
            <person name="Huang J."/>
            <person name="Chen G.Z."/>
            <person name="Huang M.Z."/>
            <person name="Huang L."/>
            <person name="Peng D.H."/>
            <person name="Luo Y.B."/>
            <person name="Zou S.Q."/>
            <person name="Chen S.P."/>
            <person name="Lan S."/>
            <person name="Tsai W.C."/>
            <person name="Van de Peer Y."/>
            <person name="Liu Z.J."/>
        </authorList>
    </citation>
    <scope>NUCLEOTIDE SEQUENCE [LARGE SCALE GENOMIC DNA]</scope>
    <source>
        <strain evidence="18">Lor288</strain>
    </source>
</reference>
<keyword evidence="6" id="KW-0677">Repeat</keyword>